<dbReference type="EMBL" id="VSRR010038735">
    <property type="protein sequence ID" value="MPC74341.1"/>
    <property type="molecule type" value="Genomic_DNA"/>
</dbReference>
<protein>
    <submittedName>
        <fullName evidence="1">Uncharacterized protein</fullName>
    </submittedName>
</protein>
<gene>
    <name evidence="1" type="ORF">E2C01_068699</name>
</gene>
<name>A0A5B7HN21_PORTR</name>
<proteinExistence type="predicted"/>
<keyword evidence="2" id="KW-1185">Reference proteome</keyword>
<evidence type="ECO:0000313" key="2">
    <source>
        <dbReference type="Proteomes" id="UP000324222"/>
    </source>
</evidence>
<comment type="caution">
    <text evidence="1">The sequence shown here is derived from an EMBL/GenBank/DDBJ whole genome shotgun (WGS) entry which is preliminary data.</text>
</comment>
<organism evidence="1 2">
    <name type="scientific">Portunus trituberculatus</name>
    <name type="common">Swimming crab</name>
    <name type="synonym">Neptunus trituberculatus</name>
    <dbReference type="NCBI Taxonomy" id="210409"/>
    <lineage>
        <taxon>Eukaryota</taxon>
        <taxon>Metazoa</taxon>
        <taxon>Ecdysozoa</taxon>
        <taxon>Arthropoda</taxon>
        <taxon>Crustacea</taxon>
        <taxon>Multicrustacea</taxon>
        <taxon>Malacostraca</taxon>
        <taxon>Eumalacostraca</taxon>
        <taxon>Eucarida</taxon>
        <taxon>Decapoda</taxon>
        <taxon>Pleocyemata</taxon>
        <taxon>Brachyura</taxon>
        <taxon>Eubrachyura</taxon>
        <taxon>Portunoidea</taxon>
        <taxon>Portunidae</taxon>
        <taxon>Portuninae</taxon>
        <taxon>Portunus</taxon>
    </lineage>
</organism>
<reference evidence="1 2" key="1">
    <citation type="submission" date="2019-05" db="EMBL/GenBank/DDBJ databases">
        <title>Another draft genome of Portunus trituberculatus and its Hox gene families provides insights of decapod evolution.</title>
        <authorList>
            <person name="Jeong J.-H."/>
            <person name="Song I."/>
            <person name="Kim S."/>
            <person name="Choi T."/>
            <person name="Kim D."/>
            <person name="Ryu S."/>
            <person name="Kim W."/>
        </authorList>
    </citation>
    <scope>NUCLEOTIDE SEQUENCE [LARGE SCALE GENOMIC DNA]</scope>
    <source>
        <tissue evidence="1">Muscle</tissue>
    </source>
</reference>
<accession>A0A5B7HN21</accession>
<dbReference type="Proteomes" id="UP000324222">
    <property type="component" value="Unassembled WGS sequence"/>
</dbReference>
<evidence type="ECO:0000313" key="1">
    <source>
        <dbReference type="EMBL" id="MPC74341.1"/>
    </source>
</evidence>
<sequence length="112" mass="12674">MAFPAFPTVLAGCVSSPILEAFITKVSEVEAESEFHRRISEVREEFRGRNSDLNETHGQEEWQVASRQVETANSFAVLEGVEEKREKAGGNEVRMADDSCPQVRFWQLVTTR</sequence>
<dbReference type="AlphaFoldDB" id="A0A5B7HN21"/>